<comment type="caution">
    <text evidence="2">The sequence shown here is derived from an EMBL/GenBank/DDBJ whole genome shotgun (WGS) entry which is preliminary data.</text>
</comment>
<feature type="compositionally biased region" description="Polar residues" evidence="1">
    <location>
        <begin position="653"/>
        <end position="669"/>
    </location>
</feature>
<feature type="compositionally biased region" description="Low complexity" evidence="1">
    <location>
        <begin position="618"/>
        <end position="630"/>
    </location>
</feature>
<evidence type="ECO:0000256" key="1">
    <source>
        <dbReference type="SAM" id="MobiDB-lite"/>
    </source>
</evidence>
<keyword evidence="3" id="KW-1185">Reference proteome</keyword>
<protein>
    <recommendedName>
        <fullName evidence="4">FHA domain-containing protein</fullName>
    </recommendedName>
</protein>
<dbReference type="Proteomes" id="UP001163828">
    <property type="component" value="Unassembled WGS sequence"/>
</dbReference>
<name>A0ABQ8Q6S3_9AGAR</name>
<feature type="compositionally biased region" description="Low complexity" evidence="1">
    <location>
        <begin position="506"/>
        <end position="520"/>
    </location>
</feature>
<feature type="compositionally biased region" description="Polar residues" evidence="1">
    <location>
        <begin position="605"/>
        <end position="617"/>
    </location>
</feature>
<feature type="compositionally biased region" description="Acidic residues" evidence="1">
    <location>
        <begin position="643"/>
        <end position="652"/>
    </location>
</feature>
<sequence length="975" mass="107908">MWIAQGFFDQDPAHATEISELSCLAYFTALTRTSTESRVLKPGCSVAIGRKNQPIIINSKKISSEHCVLSVLDFSLEDVSNPEKRPLLQVFNSRDKSMSIRRNGILIPLNGNGTMDLQDGDEIGLANGIMVLVTWQLKCYVPHPTPSIISACVALGINVVQSPHPSVDYHITALYIPTPEIGISLLSRCQFVKLNWLEEVIEICNNPEVRDYVPPPLSKYRPGFSPSLNPKHKKFNVWEPNHMRSDLFQECRFLCVAEKDRDIDGAFREFIARGAGAIETFCASDGIFKWREALKRGAAKDATLVLVADQKAVIAATGESCWQDLCEEASRYRKRFFSTVDLIQTVLNVDTTIFKTPSDDYSQNRDEGRRYSSPLPDCVPNSLAEEMTVPPEEARPASRRRGPSRQPSEEPTSQPSKSLTRRRAPSRDPSSQQTQTQEDPPPQPRQPLTRRGPASEASSSESANPQVEVDIPPPARKPLTRRVKAGVPVLSGLGDSSVIINAAVAASDPPKPSSSAPSEPMILDLTAPVPPRSTRLKRRFGADSAQFSSMATSEPSEEPVLKKFKALFEATNDPDQAEVLMSQLLVDDTSSESQSRPSTAVDALNTGTTFRQTLDTISENSQTPNSSNSNPKGRNRKRKAALVDEDMVDVENEATSQSRAGSIAPTSKKQAIEKVNAVEPSSQKPLSTAKAEKAQQGAPPGKPDTDPVFLKAVASTKRGKKTEDDFDREFNKLKLSKPELGRDKESPEDEWAILDDFKNDQNIRGNFMVIVEMDAYKDRFPDKRPAAINPEYGQPNFKKFKRKRISPQAKRIELVVSENSDHVEGIWIGWKDDLSVRAQNPPPDDLSDGFTYGGRALRSQPLPADDSDEEFPVKSRKQNSRAGSRKAGTGRATTVSARSQPLFLDNDEDDEVESEINQPEFSDIDEEDLDQTLRSTASTTRSARRTVAVKSKKSVIIDDDSDEDAFKGFKGRRRK</sequence>
<organism evidence="2 3">
    <name type="scientific">Lentinula boryana</name>
    <dbReference type="NCBI Taxonomy" id="40481"/>
    <lineage>
        <taxon>Eukaryota</taxon>
        <taxon>Fungi</taxon>
        <taxon>Dikarya</taxon>
        <taxon>Basidiomycota</taxon>
        <taxon>Agaricomycotina</taxon>
        <taxon>Agaricomycetes</taxon>
        <taxon>Agaricomycetidae</taxon>
        <taxon>Agaricales</taxon>
        <taxon>Marasmiineae</taxon>
        <taxon>Omphalotaceae</taxon>
        <taxon>Lentinula</taxon>
    </lineage>
</organism>
<accession>A0ABQ8Q6S3</accession>
<dbReference type="PANTHER" id="PTHR12162">
    <property type="entry name" value="NIBRIN-RELATED"/>
    <property type="match status" value="1"/>
</dbReference>
<dbReference type="PANTHER" id="PTHR12162:SF0">
    <property type="entry name" value="NIBRIN"/>
    <property type="match status" value="1"/>
</dbReference>
<feature type="compositionally biased region" description="Acidic residues" evidence="1">
    <location>
        <begin position="905"/>
        <end position="914"/>
    </location>
</feature>
<feature type="region of interest" description="Disordered" evidence="1">
    <location>
        <begin position="355"/>
        <end position="482"/>
    </location>
</feature>
<feature type="compositionally biased region" description="Low complexity" evidence="1">
    <location>
        <begin position="934"/>
        <end position="947"/>
    </location>
</feature>
<evidence type="ECO:0008006" key="4">
    <source>
        <dbReference type="Google" id="ProtNLM"/>
    </source>
</evidence>
<feature type="compositionally biased region" description="Low complexity" evidence="1">
    <location>
        <begin position="446"/>
        <end position="463"/>
    </location>
</feature>
<dbReference type="InterPro" id="IPR008984">
    <property type="entry name" value="SMAD_FHA_dom_sf"/>
</dbReference>
<evidence type="ECO:0000313" key="3">
    <source>
        <dbReference type="Proteomes" id="UP001163828"/>
    </source>
</evidence>
<dbReference type="InterPro" id="IPR040227">
    <property type="entry name" value="Nibrin-rel"/>
</dbReference>
<dbReference type="EMBL" id="MU790719">
    <property type="protein sequence ID" value="KAJ3994176.1"/>
    <property type="molecule type" value="Genomic_DNA"/>
</dbReference>
<dbReference type="SUPFAM" id="SSF49879">
    <property type="entry name" value="SMAD/FHA domain"/>
    <property type="match status" value="1"/>
</dbReference>
<reference evidence="2" key="1">
    <citation type="submission" date="2022-08" db="EMBL/GenBank/DDBJ databases">
        <authorList>
            <consortium name="DOE Joint Genome Institute"/>
            <person name="Min B."/>
            <person name="Riley R."/>
            <person name="Sierra-Patev S."/>
            <person name="Naranjo-Ortiz M."/>
            <person name="Looney B."/>
            <person name="Konkel Z."/>
            <person name="Slot J.C."/>
            <person name="Sakamoto Y."/>
            <person name="Steenwyk J.L."/>
            <person name="Rokas A."/>
            <person name="Carro J."/>
            <person name="Camarero S."/>
            <person name="Ferreira P."/>
            <person name="Molpeceres G."/>
            <person name="Ruiz-Duenas F.J."/>
            <person name="Serrano A."/>
            <person name="Henrissat B."/>
            <person name="Drula E."/>
            <person name="Hughes K.W."/>
            <person name="Mata J.L."/>
            <person name="Ishikawa N.K."/>
            <person name="Vargas-Isla R."/>
            <person name="Ushijima S."/>
            <person name="Smith C.A."/>
            <person name="Ahrendt S."/>
            <person name="Andreopoulos W."/>
            <person name="He G."/>
            <person name="Labutti K."/>
            <person name="Lipzen A."/>
            <person name="Ng V."/>
            <person name="Sandor L."/>
            <person name="Barry K."/>
            <person name="Martinez A.T."/>
            <person name="Xiao Y."/>
            <person name="Gibbons J.G."/>
            <person name="Terashima K."/>
            <person name="Hibbett D.S."/>
            <person name="Grigoriev I.V."/>
        </authorList>
    </citation>
    <scope>NUCLEOTIDE SEQUENCE</scope>
    <source>
        <strain evidence="2">TFB10827</strain>
    </source>
</reference>
<feature type="region of interest" description="Disordered" evidence="1">
    <location>
        <begin position="585"/>
        <end position="708"/>
    </location>
</feature>
<evidence type="ECO:0000313" key="2">
    <source>
        <dbReference type="EMBL" id="KAJ3994176.1"/>
    </source>
</evidence>
<gene>
    <name evidence="2" type="ORF">F5050DRAFT_1696596</name>
</gene>
<proteinExistence type="predicted"/>
<feature type="region of interest" description="Disordered" evidence="1">
    <location>
        <begin position="506"/>
        <end position="533"/>
    </location>
</feature>
<feature type="region of interest" description="Disordered" evidence="1">
    <location>
        <begin position="835"/>
        <end position="947"/>
    </location>
</feature>